<keyword evidence="10" id="KW-0175">Coiled coil</keyword>
<feature type="domain" description="AAA+ ATPase" evidence="11">
    <location>
        <begin position="21"/>
        <end position="503"/>
    </location>
</feature>
<dbReference type="GO" id="GO:0006281">
    <property type="term" value="P:DNA repair"/>
    <property type="evidence" value="ECO:0007669"/>
    <property type="project" value="UniProtKB-KW"/>
</dbReference>
<keyword evidence="5 9" id="KW-0227">DNA damage</keyword>
<dbReference type="InterPro" id="IPR003593">
    <property type="entry name" value="AAA+_ATPase"/>
</dbReference>
<accession>A0A059XX04</accession>
<name>A0A059XX04_9BACT</name>
<evidence type="ECO:0000259" key="11">
    <source>
        <dbReference type="SMART" id="SM00382"/>
    </source>
</evidence>
<dbReference type="PIRSF" id="PIRSF003128">
    <property type="entry name" value="RecN"/>
    <property type="match status" value="1"/>
</dbReference>
<dbReference type="SUPFAM" id="SSF52540">
    <property type="entry name" value="P-loop containing nucleoside triphosphate hydrolases"/>
    <property type="match status" value="1"/>
</dbReference>
<keyword evidence="6" id="KW-0067">ATP-binding</keyword>
<dbReference type="PANTHER" id="PTHR11059:SF0">
    <property type="entry name" value="DNA REPAIR PROTEIN RECN"/>
    <property type="match status" value="1"/>
</dbReference>
<dbReference type="HOGENOM" id="CLU_018297_3_1_0"/>
<evidence type="ECO:0000256" key="5">
    <source>
        <dbReference type="ARBA" id="ARBA00022763"/>
    </source>
</evidence>
<comment type="similarity">
    <text evidence="2 9">Belongs to the RecN family.</text>
</comment>
<evidence type="ECO:0000313" key="13">
    <source>
        <dbReference type="Proteomes" id="UP000027059"/>
    </source>
</evidence>
<sequence length="564" mass="63190">MLLHLKIANLATFREVVLDLSPGLTCVTGETGSGKSLFVDALSFLSGQKNRLLFVPPGQNEGVVEAIFSPSQTMPVFLKDVVLPGDDWVLRRTLLANGRTRQQVNGTNITQSQLQELGTCLMDLVGQGEGFRLQNPRIHAEYLDSYGETLSLLDSYKQLREDYLEKKRLLSETEKQQSDFERRRERIREINVDRESLSPRPGEWAFLQTSLSVLLHTHDLMEAASMVYDHLYGSEESILGKIRKMSQDLDRLKVHDPRLGEVAIPLGEAYTLLKESAEESRQYLEGLSFDPEELGKTESRILEFQRLSRKYNVPPEELSEFFEKNALELLEEDPEYLQKMQKAVYHAADVLRDTQQKLSEKRKMASIRLSKEVTDRLPKLRLEKGIFSVNLIHSGGEFPPEGAEEVRFYFTANPDLPPKPLDQIASGGELSRILLVLKQLLAEKDSVETLVFDEVDSGIGGEVGETVGDILSEISSTRQVVAITHLHQVARKAGTHLVIQKREKEGVTESTVTVAEGESRVSEIARMLGGSDLAPSTMTLARELLLSSSSDQNRSASNRKSPSI</sequence>
<evidence type="ECO:0000256" key="10">
    <source>
        <dbReference type="SAM" id="Coils"/>
    </source>
</evidence>
<gene>
    <name evidence="12" type="ORF">Y981_05090</name>
</gene>
<dbReference type="InterPro" id="IPR003395">
    <property type="entry name" value="RecF/RecN/SMC_N"/>
</dbReference>
<dbReference type="GO" id="GO:0043590">
    <property type="term" value="C:bacterial nucleoid"/>
    <property type="evidence" value="ECO:0007669"/>
    <property type="project" value="TreeGrafter"/>
</dbReference>
<protein>
    <recommendedName>
        <fullName evidence="3 9">DNA repair protein RecN</fullName>
    </recommendedName>
    <alternativeName>
        <fullName evidence="8 9">Recombination protein N</fullName>
    </alternativeName>
</protein>
<evidence type="ECO:0000313" key="12">
    <source>
        <dbReference type="EMBL" id="AIA31650.1"/>
    </source>
</evidence>
<dbReference type="CDD" id="cd03241">
    <property type="entry name" value="ABC_RecN"/>
    <property type="match status" value="1"/>
</dbReference>
<dbReference type="GO" id="GO:0009432">
    <property type="term" value="P:SOS response"/>
    <property type="evidence" value="ECO:0007669"/>
    <property type="project" value="TreeGrafter"/>
</dbReference>
<dbReference type="PANTHER" id="PTHR11059">
    <property type="entry name" value="DNA REPAIR PROTEIN RECN"/>
    <property type="match status" value="1"/>
</dbReference>
<dbReference type="SMART" id="SM00382">
    <property type="entry name" value="AAA"/>
    <property type="match status" value="1"/>
</dbReference>
<dbReference type="OrthoDB" id="9806954at2"/>
<evidence type="ECO:0000256" key="7">
    <source>
        <dbReference type="ARBA" id="ARBA00023204"/>
    </source>
</evidence>
<reference evidence="12 13" key="2">
    <citation type="journal article" date="2015" name="Biomed. Res. Int.">
        <title>Effects of Arsenite Resistance on the Growth and Functional Gene Expression of Leptospirillum ferriphilum and Acidithiobacillus thiooxidans in Pure Culture and Coculture.</title>
        <authorList>
            <person name="Jiang H."/>
            <person name="Liang Y."/>
            <person name="Yin H."/>
            <person name="Xiao Y."/>
            <person name="Guo X."/>
            <person name="Xu Y."/>
            <person name="Hu Q."/>
            <person name="Liu H."/>
            <person name="Liu X."/>
        </authorList>
    </citation>
    <scope>NUCLEOTIDE SEQUENCE [LARGE SCALE GENOMIC DNA]</scope>
    <source>
        <strain evidence="12 13">YSK</strain>
    </source>
</reference>
<evidence type="ECO:0000256" key="6">
    <source>
        <dbReference type="ARBA" id="ARBA00022840"/>
    </source>
</evidence>
<organism evidence="12 13">
    <name type="scientific">Leptospirillum ferriphilum YSK</name>
    <dbReference type="NCBI Taxonomy" id="1441628"/>
    <lineage>
        <taxon>Bacteria</taxon>
        <taxon>Pseudomonadati</taxon>
        <taxon>Nitrospirota</taxon>
        <taxon>Nitrospiria</taxon>
        <taxon>Nitrospirales</taxon>
        <taxon>Nitrospiraceae</taxon>
        <taxon>Leptospirillum</taxon>
    </lineage>
</organism>
<reference evidence="13" key="1">
    <citation type="submission" date="2014-02" db="EMBL/GenBank/DDBJ databases">
        <title>Complete genome sequence and comparative genomic analysis of the nitrogen-fixing bacterium Leptospirillum ferriphilum YSK.</title>
        <authorList>
            <person name="Guo X."/>
            <person name="Yin H."/>
            <person name="Liang Y."/>
            <person name="Hu Q."/>
            <person name="Ma L."/>
            <person name="Xiao Y."/>
            <person name="Zhang X."/>
            <person name="Qiu G."/>
            <person name="Liu X."/>
        </authorList>
    </citation>
    <scope>NUCLEOTIDE SEQUENCE [LARGE SCALE GENOMIC DNA]</scope>
    <source>
        <strain evidence="13">YSK</strain>
    </source>
</reference>
<keyword evidence="7 9" id="KW-0234">DNA repair</keyword>
<dbReference type="Gene3D" id="3.40.50.300">
    <property type="entry name" value="P-loop containing nucleotide triphosphate hydrolases"/>
    <property type="match status" value="2"/>
</dbReference>
<evidence type="ECO:0000256" key="8">
    <source>
        <dbReference type="ARBA" id="ARBA00033408"/>
    </source>
</evidence>
<dbReference type="Proteomes" id="UP000027059">
    <property type="component" value="Chromosome"/>
</dbReference>
<dbReference type="GO" id="GO:0006310">
    <property type="term" value="P:DNA recombination"/>
    <property type="evidence" value="ECO:0007669"/>
    <property type="project" value="InterPro"/>
</dbReference>
<dbReference type="Pfam" id="PF02463">
    <property type="entry name" value="SMC_N"/>
    <property type="match status" value="1"/>
</dbReference>
<dbReference type="KEGG" id="lfp:Y981_05090"/>
<dbReference type="AlphaFoldDB" id="A0A059XX04"/>
<dbReference type="GO" id="GO:0005524">
    <property type="term" value="F:ATP binding"/>
    <property type="evidence" value="ECO:0007669"/>
    <property type="project" value="UniProtKB-KW"/>
</dbReference>
<evidence type="ECO:0000256" key="3">
    <source>
        <dbReference type="ARBA" id="ARBA00021315"/>
    </source>
</evidence>
<dbReference type="RefSeq" id="WP_014960848.1">
    <property type="nucleotide sequence ID" value="NZ_CP007243.1"/>
</dbReference>
<keyword evidence="4" id="KW-0547">Nucleotide-binding</keyword>
<keyword evidence="13" id="KW-1185">Reference proteome</keyword>
<evidence type="ECO:0000256" key="4">
    <source>
        <dbReference type="ARBA" id="ARBA00022741"/>
    </source>
</evidence>
<dbReference type="InterPro" id="IPR004604">
    <property type="entry name" value="DNA_recomb/repair_RecN"/>
</dbReference>
<proteinExistence type="inferred from homology"/>
<dbReference type="InterPro" id="IPR027417">
    <property type="entry name" value="P-loop_NTPase"/>
</dbReference>
<evidence type="ECO:0000256" key="2">
    <source>
        <dbReference type="ARBA" id="ARBA00009441"/>
    </source>
</evidence>
<feature type="coiled-coil region" evidence="10">
    <location>
        <begin position="156"/>
        <end position="190"/>
    </location>
</feature>
<evidence type="ECO:0000256" key="1">
    <source>
        <dbReference type="ARBA" id="ARBA00003618"/>
    </source>
</evidence>
<comment type="function">
    <text evidence="1 9">May be involved in recombinational repair of damaged DNA.</text>
</comment>
<dbReference type="EMBL" id="CP007243">
    <property type="protein sequence ID" value="AIA31650.1"/>
    <property type="molecule type" value="Genomic_DNA"/>
</dbReference>
<evidence type="ECO:0000256" key="9">
    <source>
        <dbReference type="PIRNR" id="PIRNR003128"/>
    </source>
</evidence>